<proteinExistence type="predicted"/>
<keyword evidence="2" id="KW-1185">Reference proteome</keyword>
<comment type="caution">
    <text evidence="1">The sequence shown here is derived from an EMBL/GenBank/DDBJ whole genome shotgun (WGS) entry which is preliminary data.</text>
</comment>
<gene>
    <name evidence="1" type="ORF">AB2B41_14250</name>
</gene>
<accession>A0ABV3RRV4</accession>
<sequence>MLWLVCFGLAGTVAAQEDPMEVQRCVWSCLANSPGVQSHEYHQCVERFCVAPRGEADQSPLPVQSDWGSGVATDGRHQFAGTQAEQGYGLYYFCFAGQSFLTLSELPLPPGQYRMLIGTTEYIVPFDMTRGALSVNVPPVSPFMAALRTGGEWATLRSMAGEHLIRFSLRGADAHIGRAVSACFG</sequence>
<dbReference type="EMBL" id="JBFNXX010000010">
    <property type="protein sequence ID" value="MEW9920773.1"/>
    <property type="molecule type" value="Genomic_DNA"/>
</dbReference>
<dbReference type="RefSeq" id="WP_367878475.1">
    <property type="nucleotide sequence ID" value="NZ_JBFNXX010000010.1"/>
</dbReference>
<evidence type="ECO:0000313" key="2">
    <source>
        <dbReference type="Proteomes" id="UP001556098"/>
    </source>
</evidence>
<protein>
    <submittedName>
        <fullName evidence="1">Uncharacterized protein</fullName>
    </submittedName>
</protein>
<dbReference type="Proteomes" id="UP001556098">
    <property type="component" value="Unassembled WGS sequence"/>
</dbReference>
<evidence type="ECO:0000313" key="1">
    <source>
        <dbReference type="EMBL" id="MEW9920773.1"/>
    </source>
</evidence>
<name>A0ABV3RRV4_9RHOB</name>
<organism evidence="1 2">
    <name type="scientific">Sulfitobacter sediminis</name>
    <dbReference type="NCBI Taxonomy" id="3234186"/>
    <lineage>
        <taxon>Bacteria</taxon>
        <taxon>Pseudomonadati</taxon>
        <taxon>Pseudomonadota</taxon>
        <taxon>Alphaproteobacteria</taxon>
        <taxon>Rhodobacterales</taxon>
        <taxon>Roseobacteraceae</taxon>
        <taxon>Sulfitobacter</taxon>
    </lineage>
</organism>
<reference evidence="1 2" key="1">
    <citation type="submission" date="2024-07" db="EMBL/GenBank/DDBJ databases">
        <title>Marimonas sp.nov., isolated from tidal-flat sediment.</title>
        <authorList>
            <person name="Jayan J.N."/>
            <person name="Lee S.S."/>
        </authorList>
    </citation>
    <scope>NUCLEOTIDE SEQUENCE [LARGE SCALE GENOMIC DNA]</scope>
    <source>
        <strain evidence="1 2">MJW-29</strain>
    </source>
</reference>